<dbReference type="RefSeq" id="WP_145369078.1">
    <property type="nucleotide sequence ID" value="NZ_CP036275.1"/>
</dbReference>
<reference evidence="1 2" key="1">
    <citation type="submission" date="2019-02" db="EMBL/GenBank/DDBJ databases">
        <title>Deep-cultivation of Planctomycetes and their phenomic and genomic characterization uncovers novel biology.</title>
        <authorList>
            <person name="Wiegand S."/>
            <person name="Jogler M."/>
            <person name="Boedeker C."/>
            <person name="Pinto D."/>
            <person name="Vollmers J."/>
            <person name="Rivas-Marin E."/>
            <person name="Kohn T."/>
            <person name="Peeters S.H."/>
            <person name="Heuer A."/>
            <person name="Rast P."/>
            <person name="Oberbeckmann S."/>
            <person name="Bunk B."/>
            <person name="Jeske O."/>
            <person name="Meyerdierks A."/>
            <person name="Storesund J.E."/>
            <person name="Kallscheuer N."/>
            <person name="Luecker S."/>
            <person name="Lage O.M."/>
            <person name="Pohl T."/>
            <person name="Merkel B.J."/>
            <person name="Hornburger P."/>
            <person name="Mueller R.-W."/>
            <person name="Bruemmer F."/>
            <person name="Labrenz M."/>
            <person name="Spormann A.M."/>
            <person name="Op den Camp H."/>
            <person name="Overmann J."/>
            <person name="Amann R."/>
            <person name="Jetten M.S.M."/>
            <person name="Mascher T."/>
            <person name="Medema M.H."/>
            <person name="Devos D.P."/>
            <person name="Kaster A.-K."/>
            <person name="Ovreas L."/>
            <person name="Rohde M."/>
            <person name="Galperin M.Y."/>
            <person name="Jogler C."/>
        </authorList>
    </citation>
    <scope>NUCLEOTIDE SEQUENCE [LARGE SCALE GENOMIC DNA]</scope>
    <source>
        <strain evidence="1 2">Mal4</strain>
    </source>
</reference>
<sequence>MSFEPTDPERRFREAWDAVEIARPVHYSLFTFGESDLPYYLVEAAKEPKHPVNVAHGEVKVARPKIITPNTSQPEFRNFFEDPEMEGMVDFVLARSAAFQHLTFDNRVGSTEIVSDSIEEVVARLNQRLDAEEEDRVAILTAPHGLAGIAVLRYACERVMQSAPENIQELRERGFLP</sequence>
<gene>
    <name evidence="1" type="ORF">Mal4_21540</name>
</gene>
<dbReference type="EMBL" id="CP036275">
    <property type="protein sequence ID" value="QDU37837.1"/>
    <property type="molecule type" value="Genomic_DNA"/>
</dbReference>
<dbReference type="AlphaFoldDB" id="A0A517Z5T7"/>
<keyword evidence="2" id="KW-1185">Reference proteome</keyword>
<dbReference type="OrthoDB" id="213948at2"/>
<accession>A0A517Z5T7</accession>
<dbReference type="KEGG" id="mri:Mal4_21540"/>
<dbReference type="Proteomes" id="UP000320496">
    <property type="component" value="Chromosome"/>
</dbReference>
<name>A0A517Z5T7_9PLAN</name>
<organism evidence="1 2">
    <name type="scientific">Maioricimonas rarisocia</name>
    <dbReference type="NCBI Taxonomy" id="2528026"/>
    <lineage>
        <taxon>Bacteria</taxon>
        <taxon>Pseudomonadati</taxon>
        <taxon>Planctomycetota</taxon>
        <taxon>Planctomycetia</taxon>
        <taxon>Planctomycetales</taxon>
        <taxon>Planctomycetaceae</taxon>
        <taxon>Maioricimonas</taxon>
    </lineage>
</organism>
<protein>
    <submittedName>
        <fullName evidence="1">Uncharacterized protein</fullName>
    </submittedName>
</protein>
<proteinExistence type="predicted"/>
<evidence type="ECO:0000313" key="1">
    <source>
        <dbReference type="EMBL" id="QDU37837.1"/>
    </source>
</evidence>
<evidence type="ECO:0000313" key="2">
    <source>
        <dbReference type="Proteomes" id="UP000320496"/>
    </source>
</evidence>